<feature type="transmembrane region" description="Helical" evidence="2">
    <location>
        <begin position="144"/>
        <end position="164"/>
    </location>
</feature>
<keyword evidence="4" id="KW-1185">Reference proteome</keyword>
<evidence type="ECO:0000313" key="3">
    <source>
        <dbReference type="EMBL" id="MBA8949718.1"/>
    </source>
</evidence>
<reference evidence="3 4" key="1">
    <citation type="submission" date="2020-08" db="EMBL/GenBank/DDBJ databases">
        <title>Genomic Encyclopedia of Type Strains, Phase IV (KMG-IV): sequencing the most valuable type-strain genomes for metagenomic binning, comparative biology and taxonomic classification.</title>
        <authorList>
            <person name="Goeker M."/>
        </authorList>
    </citation>
    <scope>NUCLEOTIDE SEQUENCE [LARGE SCALE GENOMIC DNA]</scope>
    <source>
        <strain evidence="3 4">DSM 44197</strain>
    </source>
</reference>
<dbReference type="RefSeq" id="WP_182842102.1">
    <property type="nucleotide sequence ID" value="NZ_JACJIA010000001.1"/>
</dbReference>
<feature type="transmembrane region" description="Helical" evidence="2">
    <location>
        <begin position="188"/>
        <end position="206"/>
    </location>
</feature>
<comment type="caution">
    <text evidence="3">The sequence shown here is derived from an EMBL/GenBank/DDBJ whole genome shotgun (WGS) entry which is preliminary data.</text>
</comment>
<evidence type="ECO:0000256" key="1">
    <source>
        <dbReference type="SAM" id="MobiDB-lite"/>
    </source>
</evidence>
<dbReference type="AlphaFoldDB" id="A0A7W3LKH2"/>
<evidence type="ECO:0000256" key="2">
    <source>
        <dbReference type="SAM" id="Phobius"/>
    </source>
</evidence>
<keyword evidence="2" id="KW-1133">Transmembrane helix</keyword>
<gene>
    <name evidence="3" type="ORF">HNR61_001316</name>
</gene>
<sequence>MSGDLGPEAADRRDRPDAERRPRPEFLPPEGAPPPPPPAPDTQDIPGTSPSPPGSAEEPRRRAGLPDAAWNVLNLVAAAALLVAAFLPWVHARMVLGAFGDPVTHDAGSAAGIDVDGTVLVVPVLALTAAAMTFWSIAVRDPRIAALTAVPGGLALLACGLFVLRLDSARAELGADGPLIGYRITVGYGWYLAVAAALLVVGFALARPLAARLSRRSRDGAAAWGRAASP</sequence>
<feature type="compositionally biased region" description="Basic and acidic residues" evidence="1">
    <location>
        <begin position="9"/>
        <end position="24"/>
    </location>
</feature>
<proteinExistence type="predicted"/>
<feature type="compositionally biased region" description="Pro residues" evidence="1">
    <location>
        <begin position="25"/>
        <end position="40"/>
    </location>
</feature>
<feature type="transmembrane region" description="Helical" evidence="2">
    <location>
        <begin position="118"/>
        <end position="137"/>
    </location>
</feature>
<dbReference type="EMBL" id="JACJIA010000001">
    <property type="protein sequence ID" value="MBA8949718.1"/>
    <property type="molecule type" value="Genomic_DNA"/>
</dbReference>
<keyword evidence="2" id="KW-0812">Transmembrane</keyword>
<organism evidence="3 4">
    <name type="scientific">Actinomadura namibiensis</name>
    <dbReference type="NCBI Taxonomy" id="182080"/>
    <lineage>
        <taxon>Bacteria</taxon>
        <taxon>Bacillati</taxon>
        <taxon>Actinomycetota</taxon>
        <taxon>Actinomycetes</taxon>
        <taxon>Streptosporangiales</taxon>
        <taxon>Thermomonosporaceae</taxon>
        <taxon>Actinomadura</taxon>
    </lineage>
</organism>
<evidence type="ECO:0000313" key="4">
    <source>
        <dbReference type="Proteomes" id="UP000572680"/>
    </source>
</evidence>
<feature type="region of interest" description="Disordered" evidence="1">
    <location>
        <begin position="1"/>
        <end position="63"/>
    </location>
</feature>
<keyword evidence="2" id="KW-0472">Membrane</keyword>
<dbReference type="Proteomes" id="UP000572680">
    <property type="component" value="Unassembled WGS sequence"/>
</dbReference>
<protein>
    <submittedName>
        <fullName evidence="3">Uncharacterized protein</fullName>
    </submittedName>
</protein>
<feature type="transmembrane region" description="Helical" evidence="2">
    <location>
        <begin position="68"/>
        <end position="90"/>
    </location>
</feature>
<accession>A0A7W3LKH2</accession>
<name>A0A7W3LKH2_ACTNM</name>